<evidence type="ECO:0000259" key="1">
    <source>
        <dbReference type="PROSITE" id="PS50879"/>
    </source>
</evidence>
<accession>A0AAV4XHT1</accession>
<sequence length="210" mass="24004">MDQKTGSAFAVYQDGEEISHVSVRLNDEATVYIAELNGIDLAVNYVLEHNYVKVDIITDSWSVLQALSNPTNSCPLIWRLKGKLKNSTSKISLKWTKAHIGTLENESADVYAKYLTTKEEIDIYFKIPTSFVKRLINQEIRTDWQTLWRDSVKGRPVYSIFPKVNLKRVQGIFTLIKSSRDTVPWLIIRVNSSERSLHVTVAKKPKTGFI</sequence>
<dbReference type="InterPro" id="IPR036397">
    <property type="entry name" value="RNaseH_sf"/>
</dbReference>
<feature type="domain" description="RNase H type-1" evidence="1">
    <location>
        <begin position="1"/>
        <end position="117"/>
    </location>
</feature>
<dbReference type="SUPFAM" id="SSF53098">
    <property type="entry name" value="Ribonuclease H-like"/>
    <property type="match status" value="1"/>
</dbReference>
<protein>
    <recommendedName>
        <fullName evidence="1">RNase H type-1 domain-containing protein</fullName>
    </recommendedName>
</protein>
<dbReference type="AlphaFoldDB" id="A0AAV4XHT1"/>
<dbReference type="InterPro" id="IPR012337">
    <property type="entry name" value="RNaseH-like_sf"/>
</dbReference>
<gene>
    <name evidence="2" type="primary">R1A1-elementORF2_584</name>
    <name evidence="2" type="ORF">CEXT_638731</name>
</gene>
<proteinExistence type="predicted"/>
<keyword evidence="3" id="KW-1185">Reference proteome</keyword>
<evidence type="ECO:0000313" key="2">
    <source>
        <dbReference type="EMBL" id="GIY94717.1"/>
    </source>
</evidence>
<dbReference type="GO" id="GO:0004523">
    <property type="term" value="F:RNA-DNA hybrid ribonuclease activity"/>
    <property type="evidence" value="ECO:0007669"/>
    <property type="project" value="InterPro"/>
</dbReference>
<name>A0AAV4XHT1_CAEEX</name>
<dbReference type="CDD" id="cd09276">
    <property type="entry name" value="Rnase_HI_RT_non_LTR"/>
    <property type="match status" value="1"/>
</dbReference>
<reference evidence="2 3" key="1">
    <citation type="submission" date="2021-06" db="EMBL/GenBank/DDBJ databases">
        <title>Caerostris extrusa draft genome.</title>
        <authorList>
            <person name="Kono N."/>
            <person name="Arakawa K."/>
        </authorList>
    </citation>
    <scope>NUCLEOTIDE SEQUENCE [LARGE SCALE GENOMIC DNA]</scope>
</reference>
<evidence type="ECO:0000313" key="3">
    <source>
        <dbReference type="Proteomes" id="UP001054945"/>
    </source>
</evidence>
<dbReference type="InterPro" id="IPR002156">
    <property type="entry name" value="RNaseH_domain"/>
</dbReference>
<dbReference type="PROSITE" id="PS50879">
    <property type="entry name" value="RNASE_H_1"/>
    <property type="match status" value="1"/>
</dbReference>
<dbReference type="EMBL" id="BPLR01017817">
    <property type="protein sequence ID" value="GIY94717.1"/>
    <property type="molecule type" value="Genomic_DNA"/>
</dbReference>
<dbReference type="GO" id="GO:0003676">
    <property type="term" value="F:nucleic acid binding"/>
    <property type="evidence" value="ECO:0007669"/>
    <property type="project" value="InterPro"/>
</dbReference>
<organism evidence="2 3">
    <name type="scientific">Caerostris extrusa</name>
    <name type="common">Bark spider</name>
    <name type="synonym">Caerostris bankana</name>
    <dbReference type="NCBI Taxonomy" id="172846"/>
    <lineage>
        <taxon>Eukaryota</taxon>
        <taxon>Metazoa</taxon>
        <taxon>Ecdysozoa</taxon>
        <taxon>Arthropoda</taxon>
        <taxon>Chelicerata</taxon>
        <taxon>Arachnida</taxon>
        <taxon>Araneae</taxon>
        <taxon>Araneomorphae</taxon>
        <taxon>Entelegynae</taxon>
        <taxon>Araneoidea</taxon>
        <taxon>Araneidae</taxon>
        <taxon>Caerostris</taxon>
    </lineage>
</organism>
<dbReference type="Gene3D" id="3.30.420.10">
    <property type="entry name" value="Ribonuclease H-like superfamily/Ribonuclease H"/>
    <property type="match status" value="1"/>
</dbReference>
<dbReference type="Proteomes" id="UP001054945">
    <property type="component" value="Unassembled WGS sequence"/>
</dbReference>
<dbReference type="Pfam" id="PF00075">
    <property type="entry name" value="RNase_H"/>
    <property type="match status" value="1"/>
</dbReference>
<comment type="caution">
    <text evidence="2">The sequence shown here is derived from an EMBL/GenBank/DDBJ whole genome shotgun (WGS) entry which is preliminary data.</text>
</comment>